<dbReference type="GO" id="GO:0005886">
    <property type="term" value="C:plasma membrane"/>
    <property type="evidence" value="ECO:0007669"/>
    <property type="project" value="TreeGrafter"/>
</dbReference>
<name>A0AAV4H3L9_9GAST</name>
<dbReference type="GO" id="GO:0001653">
    <property type="term" value="F:peptide receptor activity"/>
    <property type="evidence" value="ECO:0007669"/>
    <property type="project" value="TreeGrafter"/>
</dbReference>
<dbReference type="PROSITE" id="PS50011">
    <property type="entry name" value="PROTEIN_KINASE_DOM"/>
    <property type="match status" value="1"/>
</dbReference>
<sequence>MFLSTIIIPLSHTPKGGSLESLSTLRSEGSDYLAAPGLGKGDAPGGGGGGGHSVAMTTTTMSTGMLFRCPVVRMDVEGIWAIKFIRKQSVSLTQSVKRELNLVRSLKHQNVNAFMGACVKPGHMSVMWAYSPKGSLLDLIHSGIFKMDTMFQLSFAQDIIKVGRN</sequence>
<dbReference type="InterPro" id="IPR001245">
    <property type="entry name" value="Ser-Thr/Tyr_kinase_cat_dom"/>
</dbReference>
<organism evidence="6 7">
    <name type="scientific">Elysia marginata</name>
    <dbReference type="NCBI Taxonomy" id="1093978"/>
    <lineage>
        <taxon>Eukaryota</taxon>
        <taxon>Metazoa</taxon>
        <taxon>Spiralia</taxon>
        <taxon>Lophotrochozoa</taxon>
        <taxon>Mollusca</taxon>
        <taxon>Gastropoda</taxon>
        <taxon>Heterobranchia</taxon>
        <taxon>Euthyneura</taxon>
        <taxon>Panpulmonata</taxon>
        <taxon>Sacoglossa</taxon>
        <taxon>Placobranchoidea</taxon>
        <taxon>Plakobranchidae</taxon>
        <taxon>Elysia</taxon>
    </lineage>
</organism>
<dbReference type="GO" id="GO:0004672">
    <property type="term" value="F:protein kinase activity"/>
    <property type="evidence" value="ECO:0007669"/>
    <property type="project" value="InterPro"/>
</dbReference>
<dbReference type="PANTHER" id="PTHR11920:SF335">
    <property type="entry name" value="GUANYLATE CYCLASE"/>
    <property type="match status" value="1"/>
</dbReference>
<keyword evidence="4" id="KW-0141">cGMP biosynthesis</keyword>
<keyword evidence="2" id="KW-0547">Nucleotide-binding</keyword>
<dbReference type="SUPFAM" id="SSF56112">
    <property type="entry name" value="Protein kinase-like (PK-like)"/>
    <property type="match status" value="1"/>
</dbReference>
<evidence type="ECO:0000313" key="7">
    <source>
        <dbReference type="Proteomes" id="UP000762676"/>
    </source>
</evidence>
<dbReference type="GO" id="GO:0007168">
    <property type="term" value="P:receptor guanylyl cyclase signaling pathway"/>
    <property type="evidence" value="ECO:0007669"/>
    <property type="project" value="TreeGrafter"/>
</dbReference>
<dbReference type="AlphaFoldDB" id="A0AAV4H3L9"/>
<accession>A0AAV4H3L9</accession>
<proteinExistence type="predicted"/>
<feature type="domain" description="Protein kinase" evidence="5">
    <location>
        <begin position="38"/>
        <end position="165"/>
    </location>
</feature>
<dbReference type="InterPro" id="IPR011009">
    <property type="entry name" value="Kinase-like_dom_sf"/>
</dbReference>
<dbReference type="GO" id="GO:0004383">
    <property type="term" value="F:guanylate cyclase activity"/>
    <property type="evidence" value="ECO:0007669"/>
    <property type="project" value="UniProtKB-EC"/>
</dbReference>
<evidence type="ECO:0000313" key="6">
    <source>
        <dbReference type="EMBL" id="GFR92632.1"/>
    </source>
</evidence>
<protein>
    <recommendedName>
        <fullName evidence="1">guanylate cyclase</fullName>
        <ecNumber evidence="1">4.6.1.2</ecNumber>
    </recommendedName>
</protein>
<dbReference type="EC" id="4.6.1.2" evidence="1"/>
<dbReference type="GO" id="GO:0004016">
    <property type="term" value="F:adenylate cyclase activity"/>
    <property type="evidence" value="ECO:0007669"/>
    <property type="project" value="TreeGrafter"/>
</dbReference>
<comment type="caution">
    <text evidence="6">The sequence shown here is derived from an EMBL/GenBank/DDBJ whole genome shotgun (WGS) entry which is preliminary data.</text>
</comment>
<evidence type="ECO:0000256" key="1">
    <source>
        <dbReference type="ARBA" id="ARBA00012202"/>
    </source>
</evidence>
<dbReference type="InterPro" id="IPR050401">
    <property type="entry name" value="Cyclic_nucleotide_synthase"/>
</dbReference>
<dbReference type="PANTHER" id="PTHR11920">
    <property type="entry name" value="GUANYLYL CYCLASE"/>
    <property type="match status" value="1"/>
</dbReference>
<dbReference type="Gene3D" id="1.10.510.10">
    <property type="entry name" value="Transferase(Phosphotransferase) domain 1"/>
    <property type="match status" value="1"/>
</dbReference>
<dbReference type="InterPro" id="IPR000719">
    <property type="entry name" value="Prot_kinase_dom"/>
</dbReference>
<keyword evidence="3" id="KW-0456">Lyase</keyword>
<evidence type="ECO:0000259" key="5">
    <source>
        <dbReference type="PROSITE" id="PS50011"/>
    </source>
</evidence>
<keyword evidence="7" id="KW-1185">Reference proteome</keyword>
<dbReference type="Pfam" id="PF07714">
    <property type="entry name" value="PK_Tyr_Ser-Thr"/>
    <property type="match status" value="1"/>
</dbReference>
<evidence type="ECO:0000256" key="4">
    <source>
        <dbReference type="ARBA" id="ARBA00023293"/>
    </source>
</evidence>
<dbReference type="GO" id="GO:0005524">
    <property type="term" value="F:ATP binding"/>
    <property type="evidence" value="ECO:0007669"/>
    <property type="project" value="InterPro"/>
</dbReference>
<reference evidence="6 7" key="1">
    <citation type="journal article" date="2021" name="Elife">
        <title>Chloroplast acquisition without the gene transfer in kleptoplastic sea slugs, Plakobranchus ocellatus.</title>
        <authorList>
            <person name="Maeda T."/>
            <person name="Takahashi S."/>
            <person name="Yoshida T."/>
            <person name="Shimamura S."/>
            <person name="Takaki Y."/>
            <person name="Nagai Y."/>
            <person name="Toyoda A."/>
            <person name="Suzuki Y."/>
            <person name="Arimoto A."/>
            <person name="Ishii H."/>
            <person name="Satoh N."/>
            <person name="Nishiyama T."/>
            <person name="Hasebe M."/>
            <person name="Maruyama T."/>
            <person name="Minagawa J."/>
            <person name="Obokata J."/>
            <person name="Shigenobu S."/>
        </authorList>
    </citation>
    <scope>NUCLEOTIDE SEQUENCE [LARGE SCALE GENOMIC DNA]</scope>
</reference>
<gene>
    <name evidence="6" type="ORF">ElyMa_000872500</name>
</gene>
<evidence type="ECO:0000256" key="3">
    <source>
        <dbReference type="ARBA" id="ARBA00023239"/>
    </source>
</evidence>
<dbReference type="EMBL" id="BMAT01001792">
    <property type="protein sequence ID" value="GFR92632.1"/>
    <property type="molecule type" value="Genomic_DNA"/>
</dbReference>
<dbReference type="Proteomes" id="UP000762676">
    <property type="component" value="Unassembled WGS sequence"/>
</dbReference>
<evidence type="ECO:0000256" key="2">
    <source>
        <dbReference type="ARBA" id="ARBA00022741"/>
    </source>
</evidence>